<comment type="caution">
    <text evidence="1">The sequence shown here is derived from an EMBL/GenBank/DDBJ whole genome shotgun (WGS) entry which is preliminary data.</text>
</comment>
<evidence type="ECO:0000313" key="2">
    <source>
        <dbReference type="Proteomes" id="UP000789920"/>
    </source>
</evidence>
<reference evidence="1" key="1">
    <citation type="submission" date="2021-06" db="EMBL/GenBank/DDBJ databases">
        <authorList>
            <person name="Kallberg Y."/>
            <person name="Tangrot J."/>
            <person name="Rosling A."/>
        </authorList>
    </citation>
    <scope>NUCLEOTIDE SEQUENCE</scope>
    <source>
        <strain evidence="1">MA461A</strain>
    </source>
</reference>
<evidence type="ECO:0000313" key="1">
    <source>
        <dbReference type="EMBL" id="CAG8634053.1"/>
    </source>
</evidence>
<gene>
    <name evidence="1" type="ORF">RPERSI_LOCUS7230</name>
</gene>
<organism evidence="1 2">
    <name type="scientific">Racocetra persica</name>
    <dbReference type="NCBI Taxonomy" id="160502"/>
    <lineage>
        <taxon>Eukaryota</taxon>
        <taxon>Fungi</taxon>
        <taxon>Fungi incertae sedis</taxon>
        <taxon>Mucoromycota</taxon>
        <taxon>Glomeromycotina</taxon>
        <taxon>Glomeromycetes</taxon>
        <taxon>Diversisporales</taxon>
        <taxon>Gigasporaceae</taxon>
        <taxon>Racocetra</taxon>
    </lineage>
</organism>
<accession>A0ACA9N4F0</accession>
<dbReference type="Proteomes" id="UP000789920">
    <property type="component" value="Unassembled WGS sequence"/>
</dbReference>
<proteinExistence type="predicted"/>
<name>A0ACA9N4F0_9GLOM</name>
<dbReference type="EMBL" id="CAJVQC010012030">
    <property type="protein sequence ID" value="CAG8634053.1"/>
    <property type="molecule type" value="Genomic_DNA"/>
</dbReference>
<protein>
    <submittedName>
        <fullName evidence="1">36014_t:CDS:1</fullName>
    </submittedName>
</protein>
<keyword evidence="2" id="KW-1185">Reference proteome</keyword>
<feature type="non-terminal residue" evidence="1">
    <location>
        <position position="1"/>
    </location>
</feature>
<sequence>GKLFMILAVKNEIIELPHIFILRHSKLFVWYAKANLATLGVRCGKGGKSILRKGVENIATTIN</sequence>